<dbReference type="Proteomes" id="UP000615455">
    <property type="component" value="Unassembled WGS sequence"/>
</dbReference>
<sequence length="49" mass="5419">MAVIEVSEHMLEFLGRCILHAYPSDFVGFRKASGLLTDKAVGSVIDEHE</sequence>
<name>A0ABQ2BU11_9BACL</name>
<protein>
    <submittedName>
        <fullName evidence="1">Uncharacterized protein</fullName>
    </submittedName>
</protein>
<organism evidence="1 2">
    <name type="scientific">Paenibacillus marchantiophytorum</name>
    <dbReference type="NCBI Taxonomy" id="1619310"/>
    <lineage>
        <taxon>Bacteria</taxon>
        <taxon>Bacillati</taxon>
        <taxon>Bacillota</taxon>
        <taxon>Bacilli</taxon>
        <taxon>Bacillales</taxon>
        <taxon>Paenibacillaceae</taxon>
        <taxon>Paenibacillus</taxon>
    </lineage>
</organism>
<evidence type="ECO:0000313" key="2">
    <source>
        <dbReference type="Proteomes" id="UP000615455"/>
    </source>
</evidence>
<proteinExistence type="predicted"/>
<evidence type="ECO:0000313" key="1">
    <source>
        <dbReference type="EMBL" id="GGI46166.1"/>
    </source>
</evidence>
<reference evidence="2" key="1">
    <citation type="journal article" date="2019" name="Int. J. Syst. Evol. Microbiol.">
        <title>The Global Catalogue of Microorganisms (GCM) 10K type strain sequencing project: providing services to taxonomists for standard genome sequencing and annotation.</title>
        <authorList>
            <consortium name="The Broad Institute Genomics Platform"/>
            <consortium name="The Broad Institute Genome Sequencing Center for Infectious Disease"/>
            <person name="Wu L."/>
            <person name="Ma J."/>
        </authorList>
    </citation>
    <scope>NUCLEOTIDE SEQUENCE [LARGE SCALE GENOMIC DNA]</scope>
    <source>
        <strain evidence="2">CGMCC 1.15043</strain>
    </source>
</reference>
<keyword evidence="2" id="KW-1185">Reference proteome</keyword>
<dbReference type="EMBL" id="BMHE01000005">
    <property type="protein sequence ID" value="GGI46166.1"/>
    <property type="molecule type" value="Genomic_DNA"/>
</dbReference>
<accession>A0ABQ2BU11</accession>
<comment type="caution">
    <text evidence="1">The sequence shown here is derived from an EMBL/GenBank/DDBJ whole genome shotgun (WGS) entry which is preliminary data.</text>
</comment>
<gene>
    <name evidence="1" type="ORF">GCM10008018_15760</name>
</gene>